<dbReference type="AlphaFoldDB" id="A0A3N0I0N1"/>
<comment type="caution">
    <text evidence="1">The sequence shown here is derived from an EMBL/GenBank/DDBJ whole genome shotgun (WGS) entry which is preliminary data.</text>
</comment>
<dbReference type="OrthoDB" id="9810148at2"/>
<reference evidence="1 2" key="1">
    <citation type="submission" date="2018-11" db="EMBL/GenBank/DDBJ databases">
        <title>Clostridium sp. nov., a member of the family Erysipelotrichaceae isolated from pig faeces.</title>
        <authorList>
            <person name="Chang Y.-H."/>
        </authorList>
    </citation>
    <scope>NUCLEOTIDE SEQUENCE [LARGE SCALE GENOMIC DNA]</scope>
    <source>
        <strain evidence="1 2">YH-panp20</strain>
    </source>
</reference>
<gene>
    <name evidence="1" type="ORF">EDX97_07310</name>
</gene>
<dbReference type="RefSeq" id="WP_128520491.1">
    <property type="nucleotide sequence ID" value="NZ_CAUWBR010000021.1"/>
</dbReference>
<accession>A0A3N0I0N1</accession>
<dbReference type="Pfam" id="PF13177">
    <property type="entry name" value="DNA_pol3_delta2"/>
    <property type="match status" value="1"/>
</dbReference>
<evidence type="ECO:0008006" key="3">
    <source>
        <dbReference type="Google" id="ProtNLM"/>
    </source>
</evidence>
<organism evidence="1 2">
    <name type="scientific">Absicoccus porci</name>
    <dbReference type="NCBI Taxonomy" id="2486576"/>
    <lineage>
        <taxon>Bacteria</taxon>
        <taxon>Bacillati</taxon>
        <taxon>Bacillota</taxon>
        <taxon>Erysipelotrichia</taxon>
        <taxon>Erysipelotrichales</taxon>
        <taxon>Erysipelotrichaceae</taxon>
        <taxon>Absicoccus</taxon>
    </lineage>
</organism>
<dbReference type="InterPro" id="IPR050238">
    <property type="entry name" value="DNA_Rep/Repair_Clamp_Loader"/>
</dbReference>
<dbReference type="EMBL" id="RJQC01000002">
    <property type="protein sequence ID" value="RNM30581.1"/>
    <property type="molecule type" value="Genomic_DNA"/>
</dbReference>
<sequence>MPMNKEQFKNTQPIVYRTLSNALKKNRLAHAYLFSGPKGSPKKEVALLLAQSIACSHRDEDGFACQTCDSCQRIANEESIDFFWKHGIHYKKVIKDPFSNQSKTIVSSRIKKSDIVELQSFFEATSAEKDNTRVFILEDYDQATPEASNSLLKFLEEPQPGIYGILVADEVNNVLPTIQSRCQSIVFRPPSVHDLYVSLKDEMSDEKANMLAHSRYTYEEAVEIAADPQFEVIEQAAKNYRKHWQSWQSIVDMQTQIFVPKSPLCDKTWIRVWIQWLLFLIKQDTELSLATRVDLELILVEAIDTLRMPVDLGLFLDRVYAQIRKVVQNERR</sequence>
<dbReference type="PANTHER" id="PTHR11669:SF8">
    <property type="entry name" value="DNA POLYMERASE III SUBUNIT DELTA"/>
    <property type="match status" value="1"/>
</dbReference>
<dbReference type="Proteomes" id="UP000276568">
    <property type="component" value="Unassembled WGS sequence"/>
</dbReference>
<name>A0A3N0I0N1_9FIRM</name>
<protein>
    <recommendedName>
        <fullName evidence="3">DNA polymerase III subunit delta</fullName>
    </recommendedName>
</protein>
<dbReference type="InterPro" id="IPR027417">
    <property type="entry name" value="P-loop_NTPase"/>
</dbReference>
<evidence type="ECO:0000313" key="2">
    <source>
        <dbReference type="Proteomes" id="UP000276568"/>
    </source>
</evidence>
<evidence type="ECO:0000313" key="1">
    <source>
        <dbReference type="EMBL" id="RNM30581.1"/>
    </source>
</evidence>
<dbReference type="PANTHER" id="PTHR11669">
    <property type="entry name" value="REPLICATION FACTOR C / DNA POLYMERASE III GAMMA-TAU SUBUNIT"/>
    <property type="match status" value="1"/>
</dbReference>
<proteinExistence type="predicted"/>
<dbReference type="GO" id="GO:0006261">
    <property type="term" value="P:DNA-templated DNA replication"/>
    <property type="evidence" value="ECO:0007669"/>
    <property type="project" value="TreeGrafter"/>
</dbReference>
<dbReference type="Gene3D" id="3.40.50.300">
    <property type="entry name" value="P-loop containing nucleotide triphosphate hydrolases"/>
    <property type="match status" value="1"/>
</dbReference>
<dbReference type="SUPFAM" id="SSF52540">
    <property type="entry name" value="P-loop containing nucleoside triphosphate hydrolases"/>
    <property type="match status" value="1"/>
</dbReference>
<keyword evidence="2" id="KW-1185">Reference proteome</keyword>